<dbReference type="SMART" id="SM00668">
    <property type="entry name" value="CTLH"/>
    <property type="match status" value="1"/>
</dbReference>
<keyword evidence="3" id="KW-1185">Reference proteome</keyword>
<sequence>MNNWEEFYQEIQSDAARFTSLNQGILLDNSSPFDQMYEASCEDIDDDQMVELLKVDYLILNYLIIQGHVKTIKSVCKRLNLQVEDLLETCYPQPIDLKGDDCFSADQLIANYRKSQELCDKFRFKVEKSKLNILTLENVTKLSLGLATINVRNNIKQNILKGNIDEAVSLLGQHYPMLFETNQYIYFRLLHLQLIETFRRHVEGGRQNSSTKTDKEFLDNFIQFIKQKLVTIKILQNESFIKDIELTMALLCYKDQLASHNASLPTPLQKIYDVKMRRQIALLVNTSILVFTNEGLNEPAFVELKLPNFIKIWNWINGELKAL</sequence>
<evidence type="ECO:0000259" key="1">
    <source>
        <dbReference type="PROSITE" id="PS50897"/>
    </source>
</evidence>
<evidence type="ECO:0000313" key="2">
    <source>
        <dbReference type="EMBL" id="ANZ77389.1"/>
    </source>
</evidence>
<organism evidence="2 3">
    <name type="scientific">Komagataella pastoris</name>
    <name type="common">Yeast</name>
    <name type="synonym">Pichia pastoris</name>
    <dbReference type="NCBI Taxonomy" id="4922"/>
    <lineage>
        <taxon>Eukaryota</taxon>
        <taxon>Fungi</taxon>
        <taxon>Dikarya</taxon>
        <taxon>Ascomycota</taxon>
        <taxon>Saccharomycotina</taxon>
        <taxon>Pichiomycetes</taxon>
        <taxon>Pichiales</taxon>
        <taxon>Pichiaceae</taxon>
        <taxon>Komagataella</taxon>
    </lineage>
</organism>
<dbReference type="AlphaFoldDB" id="A0A1B2JH73"/>
<proteinExistence type="predicted"/>
<gene>
    <name evidence="2" type="primary">GID8</name>
    <name evidence="2" type="ORF">ATY40_BA7504804</name>
</gene>
<dbReference type="InterPro" id="IPR050618">
    <property type="entry name" value="Ubq-SigPath_Reg"/>
</dbReference>
<dbReference type="Proteomes" id="UP000094565">
    <property type="component" value="Chromosome 4"/>
</dbReference>
<dbReference type="OrthoDB" id="3980019at2759"/>
<dbReference type="EMBL" id="CP014587">
    <property type="protein sequence ID" value="ANZ77389.1"/>
    <property type="molecule type" value="Genomic_DNA"/>
</dbReference>
<protein>
    <submittedName>
        <fullName evidence="2">BA75_04804T0</fullName>
    </submittedName>
</protein>
<evidence type="ECO:0000313" key="3">
    <source>
        <dbReference type="Proteomes" id="UP000094565"/>
    </source>
</evidence>
<dbReference type="InterPro" id="IPR024964">
    <property type="entry name" value="CTLH/CRA"/>
</dbReference>
<dbReference type="InterPro" id="IPR006595">
    <property type="entry name" value="CTLH_C"/>
</dbReference>
<dbReference type="PANTHER" id="PTHR12864">
    <property type="entry name" value="RAN BINDING PROTEIN 9-RELATED"/>
    <property type="match status" value="1"/>
</dbReference>
<dbReference type="PROSITE" id="PS50897">
    <property type="entry name" value="CTLH"/>
    <property type="match status" value="1"/>
</dbReference>
<reference evidence="2 3" key="1">
    <citation type="submission" date="2016-02" db="EMBL/GenBank/DDBJ databases">
        <title>Comparative genomic and transcriptomic foundation for Pichia pastoris.</title>
        <authorList>
            <person name="Love K.R."/>
            <person name="Shah K.A."/>
            <person name="Whittaker C.A."/>
            <person name="Wu J."/>
            <person name="Bartlett M.C."/>
            <person name="Ma D."/>
            <person name="Leeson R.L."/>
            <person name="Priest M."/>
            <person name="Young S.K."/>
            <person name="Love J.C."/>
        </authorList>
    </citation>
    <scope>NUCLEOTIDE SEQUENCE [LARGE SCALE GENOMIC DNA]</scope>
    <source>
        <strain evidence="2 3">ATCC 28485</strain>
    </source>
</reference>
<name>A0A1B2JH73_PICPA</name>
<feature type="domain" description="CTLH" evidence="1">
    <location>
        <begin position="148"/>
        <end position="205"/>
    </location>
</feature>
<dbReference type="Pfam" id="PF10607">
    <property type="entry name" value="CTLH"/>
    <property type="match status" value="1"/>
</dbReference>
<accession>A0A1B2JH73</accession>